<evidence type="ECO:0000256" key="2">
    <source>
        <dbReference type="ARBA" id="ARBA00022692"/>
    </source>
</evidence>
<accession>A0A2L1GM77</accession>
<keyword evidence="3 5" id="KW-1133">Transmembrane helix</keyword>
<keyword evidence="7" id="KW-1185">Reference proteome</keyword>
<dbReference type="InterPro" id="IPR004695">
    <property type="entry name" value="SLAC1/Mae1/Ssu1/TehA"/>
</dbReference>
<dbReference type="KEGG" id="deo:CAY53_04155"/>
<organism evidence="6 7">
    <name type="scientific">Desulfobulbus oralis</name>
    <dbReference type="NCBI Taxonomy" id="1986146"/>
    <lineage>
        <taxon>Bacteria</taxon>
        <taxon>Pseudomonadati</taxon>
        <taxon>Thermodesulfobacteriota</taxon>
        <taxon>Desulfobulbia</taxon>
        <taxon>Desulfobulbales</taxon>
        <taxon>Desulfobulbaceae</taxon>
        <taxon>Desulfobulbus</taxon>
    </lineage>
</organism>
<dbReference type="GO" id="GO:0005886">
    <property type="term" value="C:plasma membrane"/>
    <property type="evidence" value="ECO:0007669"/>
    <property type="project" value="TreeGrafter"/>
</dbReference>
<keyword evidence="4 5" id="KW-0472">Membrane</keyword>
<evidence type="ECO:0000313" key="7">
    <source>
        <dbReference type="Proteomes" id="UP000239867"/>
    </source>
</evidence>
<feature type="transmembrane region" description="Helical" evidence="5">
    <location>
        <begin position="131"/>
        <end position="151"/>
    </location>
</feature>
<dbReference type="CDD" id="cd09325">
    <property type="entry name" value="TDT_C4-dicarb_trans"/>
    <property type="match status" value="1"/>
</dbReference>
<evidence type="ECO:0000256" key="3">
    <source>
        <dbReference type="ARBA" id="ARBA00022989"/>
    </source>
</evidence>
<dbReference type="AlphaFoldDB" id="A0A2L1GM77"/>
<evidence type="ECO:0000313" key="6">
    <source>
        <dbReference type="EMBL" id="AVD70773.1"/>
    </source>
</evidence>
<keyword evidence="2 5" id="KW-0812">Transmembrane</keyword>
<evidence type="ECO:0008006" key="8">
    <source>
        <dbReference type="Google" id="ProtNLM"/>
    </source>
</evidence>
<dbReference type="Proteomes" id="UP000239867">
    <property type="component" value="Chromosome"/>
</dbReference>
<dbReference type="InterPro" id="IPR038665">
    <property type="entry name" value="Voltage-dep_anion_channel_sf"/>
</dbReference>
<evidence type="ECO:0000256" key="4">
    <source>
        <dbReference type="ARBA" id="ARBA00023136"/>
    </source>
</evidence>
<feature type="transmembrane region" description="Helical" evidence="5">
    <location>
        <begin position="69"/>
        <end position="88"/>
    </location>
</feature>
<evidence type="ECO:0000256" key="1">
    <source>
        <dbReference type="ARBA" id="ARBA00004141"/>
    </source>
</evidence>
<sequence length="301" mass="33080">MLVLNFLRQYPIPTAGLSLSLFALGNLVQDYSHGARLLLGGVAFLLYLPYLLKLLVLNARLKEPLENPVAASVLPTFTMATLLLAGYVKPYAPEAGTAVWYAGLVGHALLILWFSWMFLKGFALEKVFPSWFIVYMGIAVASASAPVTGRLDIGRMAFWFAFVSYFCLLPFVCWRLWKVGQVPDAARPTAVILAAPASMLLVGYMVSFEVKEPLLVWLLLVLSLFFYGVGVSYLLRLCRTFFTPGHAAFTFPLVISALAVQMAAGYTGLAWMAVLGHVQTAIAVLVVLWVLGGYLKLLFPK</sequence>
<dbReference type="RefSeq" id="WP_104936068.1">
    <property type="nucleotide sequence ID" value="NZ_CP021255.1"/>
</dbReference>
<dbReference type="InterPro" id="IPR052951">
    <property type="entry name" value="Tellurite_res_ion_channel"/>
</dbReference>
<feature type="transmembrane region" description="Helical" evidence="5">
    <location>
        <begin position="157"/>
        <end position="177"/>
    </location>
</feature>
<feature type="transmembrane region" description="Helical" evidence="5">
    <location>
        <begin position="189"/>
        <end position="208"/>
    </location>
</feature>
<feature type="transmembrane region" description="Helical" evidence="5">
    <location>
        <begin position="100"/>
        <end position="119"/>
    </location>
</feature>
<feature type="transmembrane region" description="Helical" evidence="5">
    <location>
        <begin position="214"/>
        <end position="235"/>
    </location>
</feature>
<feature type="transmembrane region" description="Helical" evidence="5">
    <location>
        <begin position="280"/>
        <end position="299"/>
    </location>
</feature>
<dbReference type="Pfam" id="PF03595">
    <property type="entry name" value="SLAC1"/>
    <property type="match status" value="1"/>
</dbReference>
<dbReference type="PANTHER" id="PTHR37955">
    <property type="entry name" value="TELLURITE RESISTANCE PROTEIN TEHA"/>
    <property type="match status" value="1"/>
</dbReference>
<feature type="transmembrane region" description="Helical" evidence="5">
    <location>
        <begin position="247"/>
        <end position="274"/>
    </location>
</feature>
<name>A0A2L1GM77_9BACT</name>
<proteinExistence type="predicted"/>
<comment type="subcellular location">
    <subcellularLocation>
        <location evidence="1">Membrane</location>
        <topology evidence="1">Multi-pass membrane protein</topology>
    </subcellularLocation>
</comment>
<dbReference type="OrthoDB" id="958273at2"/>
<dbReference type="EMBL" id="CP021255">
    <property type="protein sequence ID" value="AVD70773.1"/>
    <property type="molecule type" value="Genomic_DNA"/>
</dbReference>
<evidence type="ECO:0000256" key="5">
    <source>
        <dbReference type="SAM" id="Phobius"/>
    </source>
</evidence>
<gene>
    <name evidence="6" type="ORF">CAY53_04155</name>
</gene>
<dbReference type="Gene3D" id="1.50.10.150">
    <property type="entry name" value="Voltage-dependent anion channel"/>
    <property type="match status" value="1"/>
</dbReference>
<reference evidence="6 7" key="1">
    <citation type="journal article" date="2018" name="MBio">
        <title>Insights into the evolution of host association through the isolation and characterization of a novel human periodontal pathobiont, Desulfobulbus oralis.</title>
        <authorList>
            <person name="Cross K.L."/>
            <person name="Chirania P."/>
            <person name="Xiong W."/>
            <person name="Beall C.J."/>
            <person name="Elkins J.G."/>
            <person name="Giannone R.J."/>
            <person name="Griffen A.L."/>
            <person name="Guss A.M."/>
            <person name="Hettich R.L."/>
            <person name="Joshi S.S."/>
            <person name="Mokrzan E.M."/>
            <person name="Martin R.K."/>
            <person name="Zhulin I.B."/>
            <person name="Leys E.J."/>
            <person name="Podar M."/>
        </authorList>
    </citation>
    <scope>NUCLEOTIDE SEQUENCE [LARGE SCALE GENOMIC DNA]</scope>
    <source>
        <strain evidence="6 7">ORNL</strain>
    </source>
</reference>
<dbReference type="GO" id="GO:0046583">
    <property type="term" value="F:monoatomic cation efflux transmembrane transporter activity"/>
    <property type="evidence" value="ECO:0007669"/>
    <property type="project" value="TreeGrafter"/>
</dbReference>
<protein>
    <recommendedName>
        <fullName evidence="8">C4-dicarboxylate ABC transporter</fullName>
    </recommendedName>
</protein>
<feature type="transmembrane region" description="Helical" evidence="5">
    <location>
        <begin position="35"/>
        <end position="57"/>
    </location>
</feature>
<dbReference type="PANTHER" id="PTHR37955:SF1">
    <property type="entry name" value="DEP DOMAIN-CONTAINING PROTEIN"/>
    <property type="match status" value="1"/>
</dbReference>